<dbReference type="InterPro" id="IPR015867">
    <property type="entry name" value="N-reg_PII/ATP_PRibTrfase_C"/>
</dbReference>
<dbReference type="Proteomes" id="UP000448292">
    <property type="component" value="Unassembled WGS sequence"/>
</dbReference>
<dbReference type="RefSeq" id="WP_144304405.1">
    <property type="nucleotide sequence ID" value="NZ_QMIE01000021.1"/>
</dbReference>
<evidence type="ECO:0008006" key="3">
    <source>
        <dbReference type="Google" id="ProtNLM"/>
    </source>
</evidence>
<dbReference type="NCBIfam" id="NF045581">
    <property type="entry name" value="PG0541_fam"/>
    <property type="match status" value="1"/>
</dbReference>
<keyword evidence="2" id="KW-1185">Reference proteome</keyword>
<sequence length="97" mass="11172">MKLVMITYRFEYNESMERILSRHGLVNYIRIPQAQGADRDGKHDGSKIFPGHMAQVWIQAQEEDVDALLGDIEEFKNARQAHKHVTAMVLGVEKHLI</sequence>
<protein>
    <recommendedName>
        <fullName evidence="3">DUF3240 domain-containing protein</fullName>
    </recommendedName>
</protein>
<evidence type="ECO:0000313" key="1">
    <source>
        <dbReference type="EMBL" id="TVM14684.1"/>
    </source>
</evidence>
<dbReference type="OrthoDB" id="5471972at2"/>
<comment type="caution">
    <text evidence="1">The sequence shown here is derived from an EMBL/GenBank/DDBJ whole genome shotgun (WGS) entry which is preliminary data.</text>
</comment>
<evidence type="ECO:0000313" key="2">
    <source>
        <dbReference type="Proteomes" id="UP000448292"/>
    </source>
</evidence>
<reference evidence="1 2" key="1">
    <citation type="submission" date="2018-06" db="EMBL/GenBank/DDBJ databases">
        <title>Complete genome of Desulfovibrio indonesiensis P37SLT.</title>
        <authorList>
            <person name="Crispim J.S."/>
            <person name="Vidigal P.M.P."/>
            <person name="Silva L.C.F."/>
            <person name="Laguardia C.N."/>
            <person name="Araujo L.C."/>
            <person name="Dias R.S."/>
            <person name="Sousa M.P."/>
            <person name="Paula S.O."/>
            <person name="Silva C."/>
        </authorList>
    </citation>
    <scope>NUCLEOTIDE SEQUENCE [LARGE SCALE GENOMIC DNA]</scope>
    <source>
        <strain evidence="1 2">P37SLT</strain>
    </source>
</reference>
<proteinExistence type="predicted"/>
<organism evidence="1 2">
    <name type="scientific">Oceanidesulfovibrio indonesiensis</name>
    <dbReference type="NCBI Taxonomy" id="54767"/>
    <lineage>
        <taxon>Bacteria</taxon>
        <taxon>Pseudomonadati</taxon>
        <taxon>Thermodesulfobacteriota</taxon>
        <taxon>Desulfovibrionia</taxon>
        <taxon>Desulfovibrionales</taxon>
        <taxon>Desulfovibrionaceae</taxon>
        <taxon>Oceanidesulfovibrio</taxon>
    </lineage>
</organism>
<dbReference type="AlphaFoldDB" id="A0A7M3MB15"/>
<name>A0A7M3MB15_9BACT</name>
<gene>
    <name evidence="1" type="ORF">DPQ33_16885</name>
</gene>
<accession>A0A7M3MB15</accession>
<dbReference type="EMBL" id="QMIE01000021">
    <property type="protein sequence ID" value="TVM14684.1"/>
    <property type="molecule type" value="Genomic_DNA"/>
</dbReference>
<dbReference type="Gene3D" id="3.30.70.120">
    <property type="match status" value="1"/>
</dbReference>